<dbReference type="GO" id="GO:0007062">
    <property type="term" value="P:sister chromatid cohesion"/>
    <property type="evidence" value="ECO:0007669"/>
    <property type="project" value="InterPro"/>
</dbReference>
<dbReference type="Pfam" id="PF06470">
    <property type="entry name" value="SMC_hinge"/>
    <property type="match status" value="1"/>
</dbReference>
<organism evidence="8 9">
    <name type="scientific">Saccharospirillum salsuginis</name>
    <dbReference type="NCBI Taxonomy" id="418750"/>
    <lineage>
        <taxon>Bacteria</taxon>
        <taxon>Pseudomonadati</taxon>
        <taxon>Pseudomonadota</taxon>
        <taxon>Gammaproteobacteria</taxon>
        <taxon>Oceanospirillales</taxon>
        <taxon>Saccharospirillaceae</taxon>
        <taxon>Saccharospirillum</taxon>
    </lineage>
</organism>
<keyword evidence="9" id="KW-1185">Reference proteome</keyword>
<dbReference type="InterPro" id="IPR003395">
    <property type="entry name" value="RecF/RecN/SMC_N"/>
</dbReference>
<feature type="coiled-coil region" evidence="6">
    <location>
        <begin position="170"/>
        <end position="493"/>
    </location>
</feature>
<dbReference type="GO" id="GO:0005524">
    <property type="term" value="F:ATP binding"/>
    <property type="evidence" value="ECO:0007669"/>
    <property type="project" value="UniProtKB-UniRule"/>
</dbReference>
<evidence type="ECO:0000256" key="6">
    <source>
        <dbReference type="HAMAP-Rule" id="MF_01894"/>
    </source>
</evidence>
<gene>
    <name evidence="6 8" type="primary">smc</name>
    <name evidence="8" type="ORF">GCM10007392_48480</name>
</gene>
<dbReference type="HAMAP" id="MF_01894">
    <property type="entry name" value="Smc_prok"/>
    <property type="match status" value="1"/>
</dbReference>
<dbReference type="SMART" id="SM00968">
    <property type="entry name" value="SMC_hinge"/>
    <property type="match status" value="1"/>
</dbReference>
<keyword evidence="5 6" id="KW-0238">DNA-binding</keyword>
<feature type="binding site" evidence="6">
    <location>
        <begin position="32"/>
        <end position="39"/>
    </location>
    <ligand>
        <name>ATP</name>
        <dbReference type="ChEBI" id="CHEBI:30616"/>
    </ligand>
</feature>
<comment type="caution">
    <text evidence="8">The sequence shown here is derived from an EMBL/GenBank/DDBJ whole genome shotgun (WGS) entry which is preliminary data.</text>
</comment>
<evidence type="ECO:0000259" key="7">
    <source>
        <dbReference type="SMART" id="SM00968"/>
    </source>
</evidence>
<dbReference type="SUPFAM" id="SSF57997">
    <property type="entry name" value="Tropomyosin"/>
    <property type="match status" value="1"/>
</dbReference>
<comment type="subunit">
    <text evidence="6">Homodimer.</text>
</comment>
<dbReference type="InterPro" id="IPR027417">
    <property type="entry name" value="P-loop_NTPase"/>
</dbReference>
<dbReference type="NCBIfam" id="TIGR02168">
    <property type="entry name" value="SMC_prok_B"/>
    <property type="match status" value="1"/>
</dbReference>
<evidence type="ECO:0000256" key="1">
    <source>
        <dbReference type="ARBA" id="ARBA00022490"/>
    </source>
</evidence>
<dbReference type="GO" id="GO:0003677">
    <property type="term" value="F:DNA binding"/>
    <property type="evidence" value="ECO:0007669"/>
    <property type="project" value="UniProtKB-UniRule"/>
</dbReference>
<dbReference type="PANTHER" id="PTHR43977">
    <property type="entry name" value="STRUCTURAL MAINTENANCE OF CHROMOSOMES PROTEIN 3"/>
    <property type="match status" value="1"/>
</dbReference>
<dbReference type="InterPro" id="IPR010935">
    <property type="entry name" value="SMC_hinge"/>
</dbReference>
<protein>
    <recommendedName>
        <fullName evidence="6">Chromosome partition protein Smc</fullName>
    </recommendedName>
</protein>
<dbReference type="InterPro" id="IPR024704">
    <property type="entry name" value="SMC"/>
</dbReference>
<dbReference type="PIRSF" id="PIRSF005719">
    <property type="entry name" value="SMC"/>
    <property type="match status" value="1"/>
</dbReference>
<comment type="similarity">
    <text evidence="6">Belongs to the SMC family.</text>
</comment>
<dbReference type="CDD" id="cd03278">
    <property type="entry name" value="ABC_SMC_barmotin"/>
    <property type="match status" value="2"/>
</dbReference>
<dbReference type="GO" id="GO:0005737">
    <property type="term" value="C:cytoplasm"/>
    <property type="evidence" value="ECO:0007669"/>
    <property type="project" value="UniProtKB-SubCell"/>
</dbReference>
<reference evidence="8" key="1">
    <citation type="journal article" date="2014" name="Int. J. Syst. Evol. Microbiol.">
        <title>Complete genome sequence of Corynebacterium casei LMG S-19264T (=DSM 44701T), isolated from a smear-ripened cheese.</title>
        <authorList>
            <consortium name="US DOE Joint Genome Institute (JGI-PGF)"/>
            <person name="Walter F."/>
            <person name="Albersmeier A."/>
            <person name="Kalinowski J."/>
            <person name="Ruckert C."/>
        </authorList>
    </citation>
    <scope>NUCLEOTIDE SEQUENCE</scope>
    <source>
        <strain evidence="8">KCTC 22169</strain>
    </source>
</reference>
<dbReference type="AlphaFoldDB" id="A0A918NII7"/>
<dbReference type="GO" id="GO:0030261">
    <property type="term" value="P:chromosome condensation"/>
    <property type="evidence" value="ECO:0007669"/>
    <property type="project" value="InterPro"/>
</dbReference>
<evidence type="ECO:0000313" key="8">
    <source>
        <dbReference type="EMBL" id="GGX75687.1"/>
    </source>
</evidence>
<comment type="subcellular location">
    <subcellularLocation>
        <location evidence="6">Cytoplasm</location>
    </subcellularLocation>
</comment>
<dbReference type="Gene3D" id="1.20.1060.20">
    <property type="match status" value="1"/>
</dbReference>
<dbReference type="GO" id="GO:0016887">
    <property type="term" value="F:ATP hydrolysis activity"/>
    <property type="evidence" value="ECO:0007669"/>
    <property type="project" value="InterPro"/>
</dbReference>
<keyword evidence="2 6" id="KW-0547">Nucleotide-binding</keyword>
<dbReference type="SUPFAM" id="SSF75553">
    <property type="entry name" value="Smc hinge domain"/>
    <property type="match status" value="1"/>
</dbReference>
<dbReference type="RefSeq" id="WP_189613724.1">
    <property type="nucleotide sequence ID" value="NZ_BMXR01000022.1"/>
</dbReference>
<comment type="domain">
    <text evidence="6">Contains large globular domains required for ATP hydrolysis at each terminus and a third globular domain forming a flexible hinge near the middle of the molecule. These domains are separated by coiled-coil structures.</text>
</comment>
<dbReference type="GO" id="GO:0005694">
    <property type="term" value="C:chromosome"/>
    <property type="evidence" value="ECO:0007669"/>
    <property type="project" value="InterPro"/>
</dbReference>
<proteinExistence type="inferred from homology"/>
<keyword evidence="3 6" id="KW-0067">ATP-binding</keyword>
<evidence type="ECO:0000256" key="3">
    <source>
        <dbReference type="ARBA" id="ARBA00022840"/>
    </source>
</evidence>
<evidence type="ECO:0000313" key="9">
    <source>
        <dbReference type="Proteomes" id="UP000626148"/>
    </source>
</evidence>
<dbReference type="Pfam" id="PF02463">
    <property type="entry name" value="SMC_N"/>
    <property type="match status" value="1"/>
</dbReference>
<dbReference type="Gene3D" id="3.40.50.300">
    <property type="entry name" value="P-loop containing nucleotide triphosphate hydrolases"/>
    <property type="match status" value="2"/>
</dbReference>
<name>A0A918NII7_9GAMM</name>
<feature type="coiled-coil region" evidence="6">
    <location>
        <begin position="654"/>
        <end position="905"/>
    </location>
</feature>
<feature type="coiled-coil region" evidence="6">
    <location>
        <begin position="982"/>
        <end position="1012"/>
    </location>
</feature>
<reference evidence="8" key="2">
    <citation type="submission" date="2020-09" db="EMBL/GenBank/DDBJ databases">
        <authorList>
            <person name="Sun Q."/>
            <person name="Kim S."/>
        </authorList>
    </citation>
    <scope>NUCLEOTIDE SEQUENCE</scope>
    <source>
        <strain evidence="8">KCTC 22169</strain>
    </source>
</reference>
<dbReference type="InterPro" id="IPR011890">
    <property type="entry name" value="SMC_prok"/>
</dbReference>
<dbReference type="Proteomes" id="UP000626148">
    <property type="component" value="Unassembled WGS sequence"/>
</dbReference>
<sequence length="1167" mass="133853">MRLKSIKLAGFKSFVDPTTIPFPTNLSAIVGPNGCGKSNTIDAVRWVMGESSAKHLRGESMTDVIFNGSNARKPVGQCSVELVFDNSDHTLTGEYAAFNEISIRRRVTRDGQSTYFLNGTKCRRKDVTDLFLGTGLGSRSYAIIEQGMISRLIEAKPEELRNTIEEAAGISRYKERRRETENRMRRTRENLERLTDIREELERQLQHLHRQAQAAEKYKELKQEERTTKAQLSALRWKRLDEEVGQQELKIAELETRYEGFVSEQRRIDAEVEALREEHQAATEAFNEVQAKYYQLGNEIARFEQTMQHRQEQSHQLNQDVVEAERLLQEASHESQDDSDKVEEAQEALAMLEPELEAAAERVAIATDELAKLEQQQQDWQTRWDAFNQNAQGPKRQAEVAQSRIQHLERVVEQLHRRQENLYRERDQLEADPDAENLEHLIEQTEELEMRSESAHSQLDELAERLQSTREQAEDKRRQYDDIRHQLQQKRAREATLKALIKAALGDESQGVQDWLASHQMRESVRLAQELTVASGWEAAVEAVLGDRLQAVCVQSIDDMQTAVSRFHDGTLTLVAGPGGGEAIAPDNSLLSKVTCDRDLSNWLGSVYTVDSLDEALAKRSQLAPHESVVTRDGIWLSQSWLRVKRGEGSADGLLSQQQELEGLVEEIDELEVMEEDLEVSLNVALMQQKSIEEEREALQRDNQQLARQLAEAKSELSGKRVQAEQLRERRQRLQQDIGEVEAQMTEERESLAMTREELQQSLDAMEEDVDEREALLGEREELRITIDEKRDAVRQERDRHHQQQLKEQQLQTEISSLKASLERAEQQKTRARERLERLREQLDDRQDPMDDLKEDLEMKLEARLELDEELNNKRAAMEEADRRMRTLEQERASADQQAMSVRSEMEQQKMSAQTQITRRATLSEQLTEQQFDLDTVLENLPEEANEADWEAALERLAARIQRLGPINLAAIEEYQTQSERKRYLDEQDQDLQRALETLENAIRKIDRETRTRFKETFDRVNQGMQELFPKVFGGGHAYLEMTGDDLLDTGVAIMARPPGKRNSTIHLLSGGEKALTAIALVFSIFRLNPAPFCMLDEVDAPLDDANVGRYAKLVEAMAEHVQFIYITHNKIAMEMAHQLMGVTMNEPGVSRLVSVNVEEAAELAAM</sequence>
<accession>A0A918NII7</accession>
<dbReference type="SUPFAM" id="SSF52540">
    <property type="entry name" value="P-loop containing nucleoside triphosphate hydrolases"/>
    <property type="match status" value="1"/>
</dbReference>
<dbReference type="InterPro" id="IPR036277">
    <property type="entry name" value="SMC_hinge_sf"/>
</dbReference>
<evidence type="ECO:0000256" key="5">
    <source>
        <dbReference type="ARBA" id="ARBA00023125"/>
    </source>
</evidence>
<keyword evidence="4 6" id="KW-0175">Coiled coil</keyword>
<comment type="function">
    <text evidence="6">Required for chromosome condensation and partitioning.</text>
</comment>
<keyword evidence="1 6" id="KW-0963">Cytoplasm</keyword>
<evidence type="ECO:0000256" key="2">
    <source>
        <dbReference type="ARBA" id="ARBA00022741"/>
    </source>
</evidence>
<dbReference type="EMBL" id="BMXR01000022">
    <property type="protein sequence ID" value="GGX75687.1"/>
    <property type="molecule type" value="Genomic_DNA"/>
</dbReference>
<evidence type="ECO:0000256" key="4">
    <source>
        <dbReference type="ARBA" id="ARBA00023054"/>
    </source>
</evidence>
<dbReference type="GO" id="GO:0006260">
    <property type="term" value="P:DNA replication"/>
    <property type="evidence" value="ECO:0007669"/>
    <property type="project" value="UniProtKB-UniRule"/>
</dbReference>
<dbReference type="GO" id="GO:0007059">
    <property type="term" value="P:chromosome segregation"/>
    <property type="evidence" value="ECO:0007669"/>
    <property type="project" value="UniProtKB-UniRule"/>
</dbReference>
<feature type="domain" description="SMC hinge" evidence="7">
    <location>
        <begin position="523"/>
        <end position="620"/>
    </location>
</feature>